<dbReference type="EC" id="1.2.1.84" evidence="7"/>
<dbReference type="EMBL" id="AZIM01005986">
    <property type="protein sequence ID" value="ETE59012.1"/>
    <property type="molecule type" value="Genomic_DNA"/>
</dbReference>
<gene>
    <name evidence="10" type="ORF">L345_15260</name>
</gene>
<dbReference type="SUPFAM" id="SSF51735">
    <property type="entry name" value="NAD(P)-binding Rossmann-fold domains"/>
    <property type="match status" value="1"/>
</dbReference>
<dbReference type="OrthoDB" id="429813at2759"/>
<comment type="catalytic activity">
    <reaction evidence="4">
        <text>a long-chain fatty acyl-CoA + 2 NADPH + 2 H(+) = a long-chain primary fatty alcohol + 2 NADP(+) + CoA</text>
        <dbReference type="Rhea" id="RHEA:52716"/>
        <dbReference type="ChEBI" id="CHEBI:15378"/>
        <dbReference type="ChEBI" id="CHEBI:57287"/>
        <dbReference type="ChEBI" id="CHEBI:57783"/>
        <dbReference type="ChEBI" id="CHEBI:58349"/>
        <dbReference type="ChEBI" id="CHEBI:77396"/>
        <dbReference type="ChEBI" id="CHEBI:83139"/>
        <dbReference type="EC" id="1.2.1.84"/>
    </reaction>
    <physiologicalReaction direction="left-to-right" evidence="4">
        <dbReference type="Rhea" id="RHEA:52717"/>
    </physiologicalReaction>
</comment>
<dbReference type="AlphaFoldDB" id="V8NBT1"/>
<proteinExistence type="inferred from homology"/>
<feature type="region of interest" description="Disordered" evidence="8">
    <location>
        <begin position="149"/>
        <end position="180"/>
    </location>
</feature>
<evidence type="ECO:0000256" key="4">
    <source>
        <dbReference type="ARBA" id="ARBA00049089"/>
    </source>
</evidence>
<evidence type="ECO:0000259" key="9">
    <source>
        <dbReference type="Pfam" id="PF07993"/>
    </source>
</evidence>
<evidence type="ECO:0000256" key="6">
    <source>
        <dbReference type="ARBA" id="ARBA00049930"/>
    </source>
</evidence>
<feature type="non-terminal residue" evidence="10">
    <location>
        <position position="1"/>
    </location>
</feature>
<dbReference type="PANTHER" id="PTHR11011">
    <property type="entry name" value="MALE STERILITY PROTEIN 2-RELATED"/>
    <property type="match status" value="1"/>
</dbReference>
<comment type="catalytic activity">
    <reaction evidence="5">
        <text>18-methylnonadecanoyl-CoA + 2 NADPH + 2 H(+) = 18-methylnonadecan-1-ol + 2 NADP(+) + CoA</text>
        <dbReference type="Rhea" id="RHEA:81767"/>
        <dbReference type="ChEBI" id="CHEBI:15378"/>
        <dbReference type="ChEBI" id="CHEBI:57287"/>
        <dbReference type="ChEBI" id="CHEBI:57783"/>
        <dbReference type="ChEBI" id="CHEBI:58349"/>
        <dbReference type="ChEBI" id="CHEBI:84914"/>
        <dbReference type="ChEBI" id="CHEBI:231999"/>
    </reaction>
    <physiologicalReaction direction="left-to-right" evidence="5">
        <dbReference type="Rhea" id="RHEA:81768"/>
    </physiologicalReaction>
</comment>
<protein>
    <recommendedName>
        <fullName evidence="7">Fatty acyl-CoA reductase</fullName>
        <ecNumber evidence="7">1.2.1.84</ecNumber>
    </recommendedName>
</protein>
<dbReference type="PANTHER" id="PTHR11011:SF120">
    <property type="entry name" value="FATTY ACYL-COA REDUCTASE 2"/>
    <property type="match status" value="1"/>
</dbReference>
<keyword evidence="7" id="KW-0443">Lipid metabolism</keyword>
<dbReference type="Proteomes" id="UP000018936">
    <property type="component" value="Unassembled WGS sequence"/>
</dbReference>
<evidence type="ECO:0000313" key="11">
    <source>
        <dbReference type="Proteomes" id="UP000018936"/>
    </source>
</evidence>
<comment type="subcellular location">
    <subcellularLocation>
        <location evidence="1">Peroxisome membrane</location>
        <topology evidence="1">Single-pass membrane protein</topology>
    </subcellularLocation>
</comment>
<comment type="catalytic activity">
    <reaction evidence="3">
        <text>hexadecanoyl-CoA + 2 NADPH + 2 H(+) = hexadecan-1-ol + 2 NADP(+) + CoA</text>
        <dbReference type="Rhea" id="RHEA:36315"/>
        <dbReference type="ChEBI" id="CHEBI:15378"/>
        <dbReference type="ChEBI" id="CHEBI:16125"/>
        <dbReference type="ChEBI" id="CHEBI:57287"/>
        <dbReference type="ChEBI" id="CHEBI:57379"/>
        <dbReference type="ChEBI" id="CHEBI:57783"/>
        <dbReference type="ChEBI" id="CHEBI:58349"/>
        <dbReference type="EC" id="1.2.1.84"/>
    </reaction>
    <physiologicalReaction direction="left-to-right" evidence="3">
        <dbReference type="Rhea" id="RHEA:36316"/>
    </physiologicalReaction>
</comment>
<dbReference type="GO" id="GO:0005778">
    <property type="term" value="C:peroxisomal membrane"/>
    <property type="evidence" value="ECO:0007669"/>
    <property type="project" value="UniProtKB-SubCell"/>
</dbReference>
<dbReference type="GO" id="GO:0102965">
    <property type="term" value="F:alcohol-forming long-chain fatty acyl-CoA reductase activity"/>
    <property type="evidence" value="ECO:0007669"/>
    <property type="project" value="UniProtKB-EC"/>
</dbReference>
<sequence>MALRLIHLMKGVRDPATKSLEMTDTVSLVGTYYSGKSVLVTGATGFMGKVLVEKLLRSCHGVKAIYVCVRPKGGRSMQTRVENLLKCKVFDRVREDWPNFHKKIKPICAEFTQPNLAISSKDMEELVSEVNVIFHCAATVRFDEPLKRSVRTQQRKSTHAYREGVLPTGPHNGRSNDGNI</sequence>
<dbReference type="GO" id="GO:0035336">
    <property type="term" value="P:long-chain fatty-acyl-CoA metabolic process"/>
    <property type="evidence" value="ECO:0007669"/>
    <property type="project" value="TreeGrafter"/>
</dbReference>
<keyword evidence="7" id="KW-0521">NADP</keyword>
<name>V8NBT1_OPHHA</name>
<comment type="similarity">
    <text evidence="7">Belongs to the fatty acyl-CoA reductase family.</text>
</comment>
<dbReference type="Gene3D" id="3.40.50.720">
    <property type="entry name" value="NAD(P)-binding Rossmann-like Domain"/>
    <property type="match status" value="1"/>
</dbReference>
<dbReference type="InterPro" id="IPR026055">
    <property type="entry name" value="FAR"/>
</dbReference>
<evidence type="ECO:0000256" key="7">
    <source>
        <dbReference type="RuleBase" id="RU363097"/>
    </source>
</evidence>
<evidence type="ECO:0000256" key="3">
    <source>
        <dbReference type="ARBA" id="ARBA00048521"/>
    </source>
</evidence>
<feature type="domain" description="Thioester reductase (TE)" evidence="9">
    <location>
        <begin position="40"/>
        <end position="152"/>
    </location>
</feature>
<comment type="caution">
    <text evidence="10">The sequence shown here is derived from an EMBL/GenBank/DDBJ whole genome shotgun (WGS) entry which is preliminary data.</text>
</comment>
<evidence type="ECO:0000256" key="1">
    <source>
        <dbReference type="ARBA" id="ARBA00004549"/>
    </source>
</evidence>
<organism evidence="10 11">
    <name type="scientific">Ophiophagus hannah</name>
    <name type="common">King cobra</name>
    <name type="synonym">Naja hannah</name>
    <dbReference type="NCBI Taxonomy" id="8665"/>
    <lineage>
        <taxon>Eukaryota</taxon>
        <taxon>Metazoa</taxon>
        <taxon>Chordata</taxon>
        <taxon>Craniata</taxon>
        <taxon>Vertebrata</taxon>
        <taxon>Euteleostomi</taxon>
        <taxon>Lepidosauria</taxon>
        <taxon>Squamata</taxon>
        <taxon>Bifurcata</taxon>
        <taxon>Unidentata</taxon>
        <taxon>Episquamata</taxon>
        <taxon>Toxicofera</taxon>
        <taxon>Serpentes</taxon>
        <taxon>Colubroidea</taxon>
        <taxon>Elapidae</taxon>
        <taxon>Elapinae</taxon>
        <taxon>Ophiophagus</taxon>
    </lineage>
</organism>
<accession>V8NBT1</accession>
<keyword evidence="7" id="KW-0560">Oxidoreductase</keyword>
<evidence type="ECO:0000256" key="5">
    <source>
        <dbReference type="ARBA" id="ARBA00049865"/>
    </source>
</evidence>
<evidence type="ECO:0000256" key="2">
    <source>
        <dbReference type="ARBA" id="ARBA00047991"/>
    </source>
</evidence>
<dbReference type="Pfam" id="PF07993">
    <property type="entry name" value="NAD_binding_4"/>
    <property type="match status" value="1"/>
</dbReference>
<dbReference type="InterPro" id="IPR013120">
    <property type="entry name" value="FAR_NAD-bd"/>
</dbReference>
<dbReference type="GO" id="GO:0080019">
    <property type="term" value="F:alcohol-forming very long-chain fatty acyl-CoA reductase activity"/>
    <property type="evidence" value="ECO:0007669"/>
    <property type="project" value="InterPro"/>
</dbReference>
<keyword evidence="11" id="KW-1185">Reference proteome</keyword>
<dbReference type="InterPro" id="IPR036291">
    <property type="entry name" value="NAD(P)-bd_dom_sf"/>
</dbReference>
<comment type="catalytic activity">
    <reaction evidence="2">
        <text>octadecanoyl-CoA + 2 NADPH + 2 H(+) = octadecan-1-ol + 2 NADP(+) + CoA</text>
        <dbReference type="Rhea" id="RHEA:36319"/>
        <dbReference type="ChEBI" id="CHEBI:15378"/>
        <dbReference type="ChEBI" id="CHEBI:32154"/>
        <dbReference type="ChEBI" id="CHEBI:57287"/>
        <dbReference type="ChEBI" id="CHEBI:57394"/>
        <dbReference type="ChEBI" id="CHEBI:57783"/>
        <dbReference type="ChEBI" id="CHEBI:58349"/>
        <dbReference type="EC" id="1.2.1.84"/>
    </reaction>
    <physiologicalReaction direction="left-to-right" evidence="2">
        <dbReference type="Rhea" id="RHEA:36320"/>
    </physiologicalReaction>
</comment>
<reference evidence="10 11" key="1">
    <citation type="journal article" date="2013" name="Proc. Natl. Acad. Sci. U.S.A.">
        <title>The king cobra genome reveals dynamic gene evolution and adaptation in the snake venom system.</title>
        <authorList>
            <person name="Vonk F.J."/>
            <person name="Casewell N.R."/>
            <person name="Henkel C.V."/>
            <person name="Heimberg A.M."/>
            <person name="Jansen H.J."/>
            <person name="McCleary R.J."/>
            <person name="Kerkkamp H.M."/>
            <person name="Vos R.A."/>
            <person name="Guerreiro I."/>
            <person name="Calvete J.J."/>
            <person name="Wuster W."/>
            <person name="Woods A.E."/>
            <person name="Logan J.M."/>
            <person name="Harrison R.A."/>
            <person name="Castoe T.A."/>
            <person name="de Koning A.P."/>
            <person name="Pollock D.D."/>
            <person name="Yandell M."/>
            <person name="Calderon D."/>
            <person name="Renjifo C."/>
            <person name="Currier R.B."/>
            <person name="Salgado D."/>
            <person name="Pla D."/>
            <person name="Sanz L."/>
            <person name="Hyder A.S."/>
            <person name="Ribeiro J.M."/>
            <person name="Arntzen J.W."/>
            <person name="van den Thillart G.E."/>
            <person name="Boetzer M."/>
            <person name="Pirovano W."/>
            <person name="Dirks R.P."/>
            <person name="Spaink H.P."/>
            <person name="Duboule D."/>
            <person name="McGlinn E."/>
            <person name="Kini R.M."/>
            <person name="Richardson M.K."/>
        </authorList>
    </citation>
    <scope>NUCLEOTIDE SEQUENCE</scope>
    <source>
        <tissue evidence="10">Blood</tissue>
    </source>
</reference>
<evidence type="ECO:0000313" key="10">
    <source>
        <dbReference type="EMBL" id="ETE59012.1"/>
    </source>
</evidence>
<feature type="compositionally biased region" description="Basic residues" evidence="8">
    <location>
        <begin position="149"/>
        <end position="159"/>
    </location>
</feature>
<comment type="catalytic activity">
    <reaction evidence="6">
        <text>eicosanoyl-CoA + 2 NADPH + 2 H(+) = eicosan-1-ol + 2 NADP(+) + CoA</text>
        <dbReference type="Rhea" id="RHEA:81727"/>
        <dbReference type="ChEBI" id="CHEBI:15378"/>
        <dbReference type="ChEBI" id="CHEBI:57287"/>
        <dbReference type="ChEBI" id="CHEBI:57380"/>
        <dbReference type="ChEBI" id="CHEBI:57783"/>
        <dbReference type="ChEBI" id="CHEBI:58349"/>
        <dbReference type="ChEBI" id="CHEBI:75627"/>
    </reaction>
    <physiologicalReaction direction="left-to-right" evidence="6">
        <dbReference type="Rhea" id="RHEA:81728"/>
    </physiologicalReaction>
</comment>
<evidence type="ECO:0000256" key="8">
    <source>
        <dbReference type="SAM" id="MobiDB-lite"/>
    </source>
</evidence>
<keyword evidence="7" id="KW-0444">Lipid biosynthesis</keyword>
<comment type="function">
    <text evidence="7">Catalyzes the reduction of fatty acyl-CoA to fatty alcohols.</text>
</comment>